<dbReference type="UniPathway" id="UPA00342"/>
<dbReference type="AlphaFoldDB" id="A0A7W7S123"/>
<evidence type="ECO:0000256" key="2">
    <source>
        <dbReference type="ARBA" id="ARBA00023277"/>
    </source>
</evidence>
<keyword evidence="1 3" id="KW-0456">Lyase</keyword>
<dbReference type="InterPro" id="IPR046348">
    <property type="entry name" value="SIS_dom_sf"/>
</dbReference>
<dbReference type="InterPro" id="IPR005486">
    <property type="entry name" value="Glucokinase_regulatory_CS"/>
</dbReference>
<dbReference type="GO" id="GO:0046348">
    <property type="term" value="P:amino sugar catabolic process"/>
    <property type="evidence" value="ECO:0007669"/>
    <property type="project" value="InterPro"/>
</dbReference>
<dbReference type="CDD" id="cd05007">
    <property type="entry name" value="SIS_Etherase"/>
    <property type="match status" value="1"/>
</dbReference>
<dbReference type="GO" id="GO:0009254">
    <property type="term" value="P:peptidoglycan turnover"/>
    <property type="evidence" value="ECO:0007669"/>
    <property type="project" value="TreeGrafter"/>
</dbReference>
<dbReference type="InterPro" id="IPR001347">
    <property type="entry name" value="SIS_dom"/>
</dbReference>
<dbReference type="PROSITE" id="PS01272">
    <property type="entry name" value="GCKR"/>
    <property type="match status" value="1"/>
</dbReference>
<feature type="active site" evidence="3">
    <location>
        <position position="116"/>
    </location>
</feature>
<comment type="pathway">
    <text evidence="3">Amino-sugar metabolism; N-acetylmuramate degradation.</text>
</comment>
<evidence type="ECO:0000313" key="5">
    <source>
        <dbReference type="EMBL" id="MBB4941965.1"/>
    </source>
</evidence>
<dbReference type="Gene3D" id="3.40.50.10490">
    <property type="entry name" value="Glucose-6-phosphate isomerase like protein, domain 1"/>
    <property type="match status" value="1"/>
</dbReference>
<comment type="function">
    <text evidence="3">Specifically catalyzes the cleavage of the D-lactyl ether substituent of MurNAc 6-phosphate, producing GlcNAc 6-phosphate and D-lactate.</text>
</comment>
<dbReference type="GO" id="GO:0016835">
    <property type="term" value="F:carbon-oxygen lyase activity"/>
    <property type="evidence" value="ECO:0007669"/>
    <property type="project" value="UniProtKB-UniRule"/>
</dbReference>
<keyword evidence="2 3" id="KW-0119">Carbohydrate metabolism</keyword>
<protein>
    <recommendedName>
        <fullName evidence="3">N-acetylmuramic acid 6-phosphate etherase</fullName>
        <shortName evidence="3">MurNAc-6-P etherase</shortName>
        <ecNumber evidence="3">4.2.1.126</ecNumber>
    </recommendedName>
    <alternativeName>
        <fullName evidence="3">N-acetylmuramic acid 6-phosphate hydrolase</fullName>
    </alternativeName>
    <alternativeName>
        <fullName evidence="3">N-acetylmuramic acid 6-phosphate lyase</fullName>
    </alternativeName>
</protein>
<name>A0A7W7S123_9ACTN</name>
<gene>
    <name evidence="3" type="primary">murQ</name>
    <name evidence="5" type="ORF">FHR32_006351</name>
</gene>
<dbReference type="NCBIfam" id="TIGR00274">
    <property type="entry name" value="N-acetylmuramic acid 6-phosphate etherase"/>
    <property type="match status" value="1"/>
</dbReference>
<dbReference type="EC" id="4.2.1.126" evidence="3"/>
<dbReference type="PANTHER" id="PTHR10088">
    <property type="entry name" value="GLUCOKINASE REGULATORY PROTEIN"/>
    <property type="match status" value="1"/>
</dbReference>
<evidence type="ECO:0000259" key="4">
    <source>
        <dbReference type="PROSITE" id="PS51464"/>
    </source>
</evidence>
<comment type="similarity">
    <text evidence="3">Belongs to the GCKR-like family. MurNAc-6-P etherase subfamily.</text>
</comment>
<dbReference type="SUPFAM" id="SSF53697">
    <property type="entry name" value="SIS domain"/>
    <property type="match status" value="1"/>
</dbReference>
<dbReference type="Proteomes" id="UP000534286">
    <property type="component" value="Unassembled WGS sequence"/>
</dbReference>
<dbReference type="NCBIfam" id="NF003915">
    <property type="entry name" value="PRK05441.1"/>
    <property type="match status" value="1"/>
</dbReference>
<dbReference type="InterPro" id="IPR040190">
    <property type="entry name" value="MURQ/GCKR"/>
</dbReference>
<dbReference type="InterPro" id="IPR005488">
    <property type="entry name" value="Etherase_MurQ"/>
</dbReference>
<dbReference type="Pfam" id="PF22645">
    <property type="entry name" value="GKRP_SIS_N"/>
    <property type="match status" value="1"/>
</dbReference>
<dbReference type="PROSITE" id="PS51464">
    <property type="entry name" value="SIS"/>
    <property type="match status" value="1"/>
</dbReference>
<sequence length="305" mass="31365">MIDPLAELSTEQSDPRYGQIDRLSTEQVARLMNAADATVPTAVATAIPAISAAVDAIVTRMRSGGRLFYVGAGTSGRLAVLDASECPPTFGTDPELVQGIIAGGVPALTRSVEGAEDDDAAGARAIADRQVGALDSVVGVSASGRAPFVLGALKEATHRDALTVALSCNAGAPLSAAALHPLEVIVGPEVVTGSTRLKAGTAQKLVLNMISTIAMVRLGRTYGNTMIEVSAANSKLADRATRMVGDITGVDLSVARPALEAAGWHVKVAVLMIERGLDPDDARILLREHGDRLESALASEEAQGA</sequence>
<dbReference type="PANTHER" id="PTHR10088:SF4">
    <property type="entry name" value="GLUCOKINASE REGULATORY PROTEIN"/>
    <property type="match status" value="1"/>
</dbReference>
<dbReference type="GO" id="GO:0016803">
    <property type="term" value="F:ether hydrolase activity"/>
    <property type="evidence" value="ECO:0007669"/>
    <property type="project" value="TreeGrafter"/>
</dbReference>
<dbReference type="GO" id="GO:0097367">
    <property type="term" value="F:carbohydrate derivative binding"/>
    <property type="evidence" value="ECO:0007669"/>
    <property type="project" value="InterPro"/>
</dbReference>
<dbReference type="GO" id="GO:0097173">
    <property type="term" value="P:N-acetylmuramic acid catabolic process"/>
    <property type="evidence" value="ECO:0007669"/>
    <property type="project" value="UniProtKB-UniPathway"/>
</dbReference>
<dbReference type="Gene3D" id="1.10.8.1080">
    <property type="match status" value="1"/>
</dbReference>
<comment type="catalytic activity">
    <reaction evidence="3">
        <text>N-acetyl-D-muramate 6-phosphate + H2O = N-acetyl-D-glucosamine 6-phosphate + (R)-lactate</text>
        <dbReference type="Rhea" id="RHEA:26410"/>
        <dbReference type="ChEBI" id="CHEBI:15377"/>
        <dbReference type="ChEBI" id="CHEBI:16004"/>
        <dbReference type="ChEBI" id="CHEBI:57513"/>
        <dbReference type="ChEBI" id="CHEBI:58722"/>
        <dbReference type="EC" id="4.2.1.126"/>
    </reaction>
</comment>
<dbReference type="NCBIfam" id="NF009222">
    <property type="entry name" value="PRK12570.1"/>
    <property type="match status" value="1"/>
</dbReference>
<evidence type="ECO:0000256" key="1">
    <source>
        <dbReference type="ARBA" id="ARBA00023239"/>
    </source>
</evidence>
<evidence type="ECO:0000256" key="3">
    <source>
        <dbReference type="HAMAP-Rule" id="MF_00068"/>
    </source>
</evidence>
<comment type="subunit">
    <text evidence="3">Homodimer.</text>
</comment>
<keyword evidence="6" id="KW-1185">Reference proteome</keyword>
<proteinExistence type="inferred from homology"/>
<dbReference type="HAMAP" id="MF_00068">
    <property type="entry name" value="MurQ"/>
    <property type="match status" value="1"/>
</dbReference>
<feature type="active site" description="Proton donor" evidence="3">
    <location>
        <position position="85"/>
    </location>
</feature>
<dbReference type="FunFam" id="3.40.50.10490:FF:000014">
    <property type="entry name" value="N-acetylmuramic acid 6-phosphate etherase"/>
    <property type="match status" value="1"/>
</dbReference>
<dbReference type="RefSeq" id="WP_184758019.1">
    <property type="nucleotide sequence ID" value="NZ_BAABEK010000034.1"/>
</dbReference>
<comment type="caution">
    <text evidence="5">The sequence shown here is derived from an EMBL/GenBank/DDBJ whole genome shotgun (WGS) entry which is preliminary data.</text>
</comment>
<reference evidence="5 6" key="1">
    <citation type="submission" date="2020-08" db="EMBL/GenBank/DDBJ databases">
        <title>Sequencing the genomes of 1000 actinobacteria strains.</title>
        <authorList>
            <person name="Klenk H.-P."/>
        </authorList>
    </citation>
    <scope>NUCLEOTIDE SEQUENCE [LARGE SCALE GENOMIC DNA]</scope>
    <source>
        <strain evidence="5 6">DSM 43023</strain>
    </source>
</reference>
<dbReference type="EMBL" id="JACHJU010000003">
    <property type="protein sequence ID" value="MBB4941965.1"/>
    <property type="molecule type" value="Genomic_DNA"/>
</dbReference>
<organism evidence="5 6">
    <name type="scientific">Streptosporangium album</name>
    <dbReference type="NCBI Taxonomy" id="47479"/>
    <lineage>
        <taxon>Bacteria</taxon>
        <taxon>Bacillati</taxon>
        <taxon>Actinomycetota</taxon>
        <taxon>Actinomycetes</taxon>
        <taxon>Streptosporangiales</taxon>
        <taxon>Streptosporangiaceae</taxon>
        <taxon>Streptosporangium</taxon>
    </lineage>
</organism>
<accession>A0A7W7S123</accession>
<evidence type="ECO:0000313" key="6">
    <source>
        <dbReference type="Proteomes" id="UP000534286"/>
    </source>
</evidence>
<feature type="domain" description="SIS" evidence="4">
    <location>
        <begin position="57"/>
        <end position="220"/>
    </location>
</feature>
<comment type="miscellaneous">
    <text evidence="3">A lyase-type mechanism (elimination/hydration) is suggested for the cleavage of the lactyl ether bond of MurNAc 6-phosphate, with the formation of an alpha,beta-unsaturated aldehyde intermediate with (E)-stereochemistry, followed by the syn addition of water to give product.</text>
</comment>